<dbReference type="InterPro" id="IPR028796">
    <property type="entry name" value="BBS8"/>
</dbReference>
<dbReference type="PANTHER" id="PTHR44177:SF1">
    <property type="entry name" value="TETRATRICOPEPTIDE REPEAT PROTEIN 8"/>
    <property type="match status" value="1"/>
</dbReference>
<dbReference type="CDD" id="cd21341">
    <property type="entry name" value="TTC8_N"/>
    <property type="match status" value="1"/>
</dbReference>
<dbReference type="PROSITE" id="PS50005">
    <property type="entry name" value="TPR"/>
    <property type="match status" value="3"/>
</dbReference>
<feature type="repeat" description="TPR" evidence="1">
    <location>
        <begin position="343"/>
        <end position="376"/>
    </location>
</feature>
<dbReference type="PANTHER" id="PTHR44177">
    <property type="entry name" value="TETRATRICOPEPTIDE REPEAT PROTEIN 8"/>
    <property type="match status" value="1"/>
</dbReference>
<dbReference type="GO" id="GO:0097730">
    <property type="term" value="C:non-motile cilium"/>
    <property type="evidence" value="ECO:0007669"/>
    <property type="project" value="TreeGrafter"/>
</dbReference>
<keyword evidence="3" id="KW-1185">Reference proteome</keyword>
<dbReference type="Proteomes" id="UP000002729">
    <property type="component" value="Unassembled WGS sequence"/>
</dbReference>
<dbReference type="OMA" id="CTHVEAL"/>
<dbReference type="Pfam" id="PF00515">
    <property type="entry name" value="TPR_1"/>
    <property type="match status" value="1"/>
</dbReference>
<dbReference type="EMBL" id="GL833143">
    <property type="protein sequence ID" value="EGB05201.1"/>
    <property type="molecule type" value="Genomic_DNA"/>
</dbReference>
<dbReference type="OrthoDB" id="421121at2759"/>
<evidence type="ECO:0000256" key="1">
    <source>
        <dbReference type="PROSITE-ProRule" id="PRU00339"/>
    </source>
</evidence>
<dbReference type="GO" id="GO:0034464">
    <property type="term" value="C:BBSome"/>
    <property type="evidence" value="ECO:0007669"/>
    <property type="project" value="InterPro"/>
</dbReference>
<dbReference type="SUPFAM" id="SSF48452">
    <property type="entry name" value="TPR-like"/>
    <property type="match status" value="1"/>
</dbReference>
<dbReference type="InterPro" id="IPR011990">
    <property type="entry name" value="TPR-like_helical_dom_sf"/>
</dbReference>
<dbReference type="InterPro" id="IPR019734">
    <property type="entry name" value="TPR_rpt"/>
</dbReference>
<dbReference type="Gene3D" id="1.25.40.10">
    <property type="entry name" value="Tetratricopeptide repeat domain"/>
    <property type="match status" value="2"/>
</dbReference>
<protein>
    <submittedName>
        <fullName evidence="2">Uncharacterized protein</fullName>
    </submittedName>
</protein>
<organism evidence="3">
    <name type="scientific">Aureococcus anophagefferens</name>
    <name type="common">Harmful bloom alga</name>
    <dbReference type="NCBI Taxonomy" id="44056"/>
    <lineage>
        <taxon>Eukaryota</taxon>
        <taxon>Sar</taxon>
        <taxon>Stramenopiles</taxon>
        <taxon>Ochrophyta</taxon>
        <taxon>Pelagophyceae</taxon>
        <taxon>Pelagomonadales</taxon>
        <taxon>Pelagomonadaceae</taxon>
        <taxon>Aureococcus</taxon>
    </lineage>
</organism>
<dbReference type="Pfam" id="PF13181">
    <property type="entry name" value="TPR_8"/>
    <property type="match status" value="1"/>
</dbReference>
<feature type="repeat" description="TPR" evidence="1">
    <location>
        <begin position="377"/>
        <end position="410"/>
    </location>
</feature>
<accession>F0YIA4</accession>
<dbReference type="AlphaFoldDB" id="F0YIA4"/>
<feature type="repeat" description="TPR" evidence="1">
    <location>
        <begin position="241"/>
        <end position="274"/>
    </location>
</feature>
<dbReference type="KEGG" id="aaf:AURANDRAFT_54838"/>
<keyword evidence="1" id="KW-0802">TPR repeat</keyword>
<dbReference type="InParanoid" id="F0YIA4"/>
<evidence type="ECO:0000313" key="2">
    <source>
        <dbReference type="EMBL" id="EGB05201.1"/>
    </source>
</evidence>
<dbReference type="SMART" id="SM00028">
    <property type="entry name" value="TPR"/>
    <property type="match status" value="7"/>
</dbReference>
<name>F0YIA4_AURAN</name>
<dbReference type="GO" id="GO:0036064">
    <property type="term" value="C:ciliary basal body"/>
    <property type="evidence" value="ECO:0007669"/>
    <property type="project" value="TreeGrafter"/>
</dbReference>
<reference evidence="2 3" key="1">
    <citation type="journal article" date="2011" name="Proc. Natl. Acad. Sci. U.S.A.">
        <title>Niche of harmful alga Aureococcus anophagefferens revealed through ecogenomics.</title>
        <authorList>
            <person name="Gobler C.J."/>
            <person name="Berry D.L."/>
            <person name="Dyhrman S.T."/>
            <person name="Wilhelm S.W."/>
            <person name="Salamov A."/>
            <person name="Lobanov A.V."/>
            <person name="Zhang Y."/>
            <person name="Collier J.L."/>
            <person name="Wurch L.L."/>
            <person name="Kustka A.B."/>
            <person name="Dill B.D."/>
            <person name="Shah M."/>
            <person name="VerBerkmoes N.C."/>
            <person name="Kuo A."/>
            <person name="Terry A."/>
            <person name="Pangilinan J."/>
            <person name="Lindquist E.A."/>
            <person name="Lucas S."/>
            <person name="Paulsen I.T."/>
            <person name="Hattenrath-Lehmann T.K."/>
            <person name="Talmage S.C."/>
            <person name="Walker E.A."/>
            <person name="Koch F."/>
            <person name="Burson A.M."/>
            <person name="Marcoval M.A."/>
            <person name="Tang Y.Z."/>
            <person name="Lecleir G.R."/>
            <person name="Coyne K.J."/>
            <person name="Berg G.M."/>
            <person name="Bertrand E.M."/>
            <person name="Saito M.A."/>
            <person name="Gladyshev V.N."/>
            <person name="Grigoriev I.V."/>
        </authorList>
    </citation>
    <scope>NUCLEOTIDE SEQUENCE [LARGE SCALE GENOMIC DNA]</scope>
    <source>
        <strain evidence="3">CCMP 1984</strain>
    </source>
</reference>
<dbReference type="GeneID" id="20222440"/>
<sequence length="495" mass="55261">MMHYRRRQYDKCSAACTELLQIQPRDQAAVFFKCRSLSARNWTDDTELEDEGLADLMLDDNAVDSMPRPGTSVMRPATAATVNAADQCVRPVSTFGRPLTGFAKPGSACRPITGQTGVLLALRNTATATGQGRPVTTLGREVRLGTASVAAQPGGGFLNIERLEFTRLVRRTAMAKAICDYLIYHERNVTRALELCAEATKEACFKDWWWKCRLAKCYYRLGLYRDSERQLLSSLRDQNMTTTVLELAKVYLRLDQPNTALKALQKAVEEAPTEPRLQLGIARIHEMMYALGPSVVFYQRVLMLDASNVEGLACLAANYFYSHQPELSLRYYRRLLQMGVSGPEIWNNLGLCCFYSSQFDLALGCFDRALQLADDSADVWYNIGHVGIGIGDIDMAYQSFKISLSLDRGHAESLCNLGILELQKSRIESAQAIFLNAQETAPHLFQPYFNGALLAYKLGNFQGAFAMVSKALEINQGHNSSAELQKILARHFQVL</sequence>
<dbReference type="GO" id="GO:1905515">
    <property type="term" value="P:non-motile cilium assembly"/>
    <property type="evidence" value="ECO:0007669"/>
    <property type="project" value="InterPro"/>
</dbReference>
<gene>
    <name evidence="2" type="ORF">AURANDRAFT_54838</name>
</gene>
<dbReference type="RefSeq" id="XP_009040102.1">
    <property type="nucleotide sequence ID" value="XM_009041854.1"/>
</dbReference>
<evidence type="ECO:0000313" key="3">
    <source>
        <dbReference type="Proteomes" id="UP000002729"/>
    </source>
</evidence>
<dbReference type="eggNOG" id="KOG1129">
    <property type="taxonomic scope" value="Eukaryota"/>
</dbReference>
<proteinExistence type="predicted"/>